<feature type="region of interest" description="Disordered" evidence="1">
    <location>
        <begin position="106"/>
        <end position="134"/>
    </location>
</feature>
<keyword evidence="4" id="KW-1185">Reference proteome</keyword>
<dbReference type="AlphaFoldDB" id="A0AA86R803"/>
<evidence type="ECO:0000313" key="4">
    <source>
        <dbReference type="Proteomes" id="UP001642409"/>
    </source>
</evidence>
<comment type="caution">
    <text evidence="2">The sequence shown here is derived from an EMBL/GenBank/DDBJ whole genome shotgun (WGS) entry which is preliminary data.</text>
</comment>
<accession>A0AA86R803</accession>
<gene>
    <name evidence="2" type="ORF">HINF_LOCUS59990</name>
    <name evidence="3" type="ORF">HINF_LOCUS61851</name>
</gene>
<dbReference type="EMBL" id="CAXDID020000374">
    <property type="protein sequence ID" value="CAL6083703.1"/>
    <property type="molecule type" value="Genomic_DNA"/>
</dbReference>
<evidence type="ECO:0000256" key="1">
    <source>
        <dbReference type="SAM" id="MobiDB-lite"/>
    </source>
</evidence>
<sequence length="166" mass="18438">MDFLIDTLPCESILLKGSISYHFVSKQQYSGVRFGAGHQAVLCGVGDDRRSGFVHRPVPREPRALHEAGPVLMELAAATARIQTVNINKEEARPVRGKRVQVHHVRKQGLRRQQGGVPEAGRQGPGARGQERAPGQLQLLDRVIELPSIQRSNSQITILQFYKFSN</sequence>
<reference evidence="3 4" key="2">
    <citation type="submission" date="2024-07" db="EMBL/GenBank/DDBJ databases">
        <authorList>
            <person name="Akdeniz Z."/>
        </authorList>
    </citation>
    <scope>NUCLEOTIDE SEQUENCE [LARGE SCALE GENOMIC DNA]</scope>
</reference>
<protein>
    <submittedName>
        <fullName evidence="3">Hypothetical_protein</fullName>
    </submittedName>
</protein>
<reference evidence="2" key="1">
    <citation type="submission" date="2023-06" db="EMBL/GenBank/DDBJ databases">
        <authorList>
            <person name="Kurt Z."/>
        </authorList>
    </citation>
    <scope>NUCLEOTIDE SEQUENCE</scope>
</reference>
<proteinExistence type="predicted"/>
<organism evidence="2">
    <name type="scientific">Hexamita inflata</name>
    <dbReference type="NCBI Taxonomy" id="28002"/>
    <lineage>
        <taxon>Eukaryota</taxon>
        <taxon>Metamonada</taxon>
        <taxon>Diplomonadida</taxon>
        <taxon>Hexamitidae</taxon>
        <taxon>Hexamitinae</taxon>
        <taxon>Hexamita</taxon>
    </lineage>
</organism>
<evidence type="ECO:0000313" key="3">
    <source>
        <dbReference type="EMBL" id="CAL6083703.1"/>
    </source>
</evidence>
<name>A0AA86R803_9EUKA</name>
<dbReference type="Proteomes" id="UP001642409">
    <property type="component" value="Unassembled WGS sequence"/>
</dbReference>
<evidence type="ECO:0000313" key="2">
    <source>
        <dbReference type="EMBL" id="CAI9972345.1"/>
    </source>
</evidence>
<dbReference type="EMBL" id="CATOUU010001108">
    <property type="protein sequence ID" value="CAI9972345.1"/>
    <property type="molecule type" value="Genomic_DNA"/>
</dbReference>